<comment type="pathway">
    <text evidence="1">Organosulfur degradation.</text>
</comment>
<dbReference type="InterPro" id="IPR015943">
    <property type="entry name" value="WD40/YVTN_repeat-like_dom_sf"/>
</dbReference>
<comment type="similarity">
    <text evidence="2">Belongs to the selenium-binding protein family.</text>
</comment>
<organism evidence="7">
    <name type="scientific">Rhipicephalus zambeziensis</name>
    <dbReference type="NCBI Taxonomy" id="60191"/>
    <lineage>
        <taxon>Eukaryota</taxon>
        <taxon>Metazoa</taxon>
        <taxon>Ecdysozoa</taxon>
        <taxon>Arthropoda</taxon>
        <taxon>Chelicerata</taxon>
        <taxon>Arachnida</taxon>
        <taxon>Acari</taxon>
        <taxon>Parasitiformes</taxon>
        <taxon>Ixodida</taxon>
        <taxon>Ixodoidea</taxon>
        <taxon>Ixodidae</taxon>
        <taxon>Rhipicephalinae</taxon>
        <taxon>Rhipicephalus</taxon>
        <taxon>Rhipicephalus</taxon>
    </lineage>
</organism>
<evidence type="ECO:0000256" key="1">
    <source>
        <dbReference type="ARBA" id="ARBA00005177"/>
    </source>
</evidence>
<dbReference type="PANTHER" id="PTHR23300">
    <property type="entry name" value="METHANETHIOL OXIDASE"/>
    <property type="match status" value="1"/>
</dbReference>
<evidence type="ECO:0000256" key="6">
    <source>
        <dbReference type="ARBA" id="ARBA00047539"/>
    </source>
</evidence>
<dbReference type="EMBL" id="GFPF01011619">
    <property type="protein sequence ID" value="MAA22765.1"/>
    <property type="molecule type" value="Transcribed_RNA"/>
</dbReference>
<dbReference type="PANTHER" id="PTHR23300:SF0">
    <property type="entry name" value="METHANETHIOL OXIDASE"/>
    <property type="match status" value="1"/>
</dbReference>
<evidence type="ECO:0000256" key="5">
    <source>
        <dbReference type="ARBA" id="ARBA00023266"/>
    </source>
</evidence>
<comment type="catalytic activity">
    <reaction evidence="6">
        <text>methanethiol + O2 + H2O = hydrogen sulfide + formaldehyde + H2O2 + H(+)</text>
        <dbReference type="Rhea" id="RHEA:11812"/>
        <dbReference type="ChEBI" id="CHEBI:15377"/>
        <dbReference type="ChEBI" id="CHEBI:15378"/>
        <dbReference type="ChEBI" id="CHEBI:15379"/>
        <dbReference type="ChEBI" id="CHEBI:16007"/>
        <dbReference type="ChEBI" id="CHEBI:16240"/>
        <dbReference type="ChEBI" id="CHEBI:16842"/>
        <dbReference type="ChEBI" id="CHEBI:29919"/>
        <dbReference type="EC" id="1.8.3.4"/>
    </reaction>
</comment>
<dbReference type="GO" id="GO:0018549">
    <property type="term" value="F:methanethiol oxidase activity"/>
    <property type="evidence" value="ECO:0007669"/>
    <property type="project" value="UniProtKB-EC"/>
</dbReference>
<dbReference type="Pfam" id="PF05694">
    <property type="entry name" value="SBP56"/>
    <property type="match status" value="1"/>
</dbReference>
<dbReference type="SUPFAM" id="SSF75011">
    <property type="entry name" value="3-carboxy-cis,cis-mucoante lactonizing enzyme"/>
    <property type="match status" value="1"/>
</dbReference>
<dbReference type="GO" id="GO:0008430">
    <property type="term" value="F:selenium binding"/>
    <property type="evidence" value="ECO:0007669"/>
    <property type="project" value="InterPro"/>
</dbReference>
<protein>
    <recommendedName>
        <fullName evidence="4">Methanethiol oxidase</fullName>
        <ecNumber evidence="3">1.8.3.4</ecNumber>
    </recommendedName>
</protein>
<evidence type="ECO:0000256" key="2">
    <source>
        <dbReference type="ARBA" id="ARBA00005606"/>
    </source>
</evidence>
<evidence type="ECO:0000256" key="3">
    <source>
        <dbReference type="ARBA" id="ARBA00012510"/>
    </source>
</evidence>
<dbReference type="EC" id="1.8.3.4" evidence="3"/>
<dbReference type="InterPro" id="IPR008826">
    <property type="entry name" value="Se-bd"/>
</dbReference>
<keyword evidence="5" id="KW-0711">Selenium</keyword>
<dbReference type="AlphaFoldDB" id="A0A224Z0S6"/>
<proteinExistence type="inferred from homology"/>
<dbReference type="Gene3D" id="2.130.10.10">
    <property type="entry name" value="YVTN repeat-like/Quinoprotein amine dehydrogenase"/>
    <property type="match status" value="1"/>
</dbReference>
<reference evidence="7" key="1">
    <citation type="journal article" date="2017" name="Parasit. Vectors">
        <title>Sialotranscriptomics of Rhipicephalus zambeziensis reveals intricate expression profiles of secretory proteins and suggests tight temporal transcriptional regulation during blood-feeding.</title>
        <authorList>
            <person name="de Castro M.H."/>
            <person name="de Klerk D."/>
            <person name="Pienaar R."/>
            <person name="Rees D.J.G."/>
            <person name="Mans B.J."/>
        </authorList>
    </citation>
    <scope>NUCLEOTIDE SEQUENCE</scope>
    <source>
        <tissue evidence="7">Salivary glands</tissue>
    </source>
</reference>
<evidence type="ECO:0000256" key="4">
    <source>
        <dbReference type="ARBA" id="ARBA00015601"/>
    </source>
</evidence>
<sequence length="504" mass="56210">MAAPMDQDHLQCRKASWNRGCVSSANSGANRVGVARCPDSVGYRTPLEAMAEGGHEKVLWLPCSVPQKDRPDYLATVCVDQDSPDYCKVVHRLEMPYCGDGLHHMNWNTCSSCYGNPSKRRDKLVLPGLDSDRVYVVDLAQNARAPTLYKVIESEELHREGLSAPHTPHCLPSGEVLISTMGDENENAKGSFLLLEERTFNVRGTWQPQLDVSDFGYDFWYQPRHNVMVSSQWGAPSAFRKGFNMADVEQGLYGTSLVVWDWTYRRKLQTIDLGPEGTMPLEVRFLHNPDASEGYVGCALGGTVFRFFKTDAKDGSWAAEKVISVPAKKVKGWAMDVMPAIITDILISLDDRFLYVACWIHGDVRQYDITDTSHPKLVGQVFTGGSIYKSGPVKVLRDEELKVQPARCTIQGKPVRGAAQMLQLSLDGKRLYASTTLYGPWDKQFYPEMWEEGSMVIRMNVDTVKGGLTIDHSFLVDFADEPDGPSLGHEIRLPGGDSTSDIWT</sequence>
<evidence type="ECO:0000313" key="7">
    <source>
        <dbReference type="EMBL" id="MAA22765.1"/>
    </source>
</evidence>
<accession>A0A224Z0S6</accession>
<name>A0A224Z0S6_9ACAR</name>